<evidence type="ECO:0000313" key="1">
    <source>
        <dbReference type="EMBL" id="GGE21823.1"/>
    </source>
</evidence>
<keyword evidence="2" id="KW-1185">Reference proteome</keyword>
<protein>
    <submittedName>
        <fullName evidence="1">Uncharacterized protein</fullName>
    </submittedName>
</protein>
<evidence type="ECO:0000313" key="2">
    <source>
        <dbReference type="Proteomes" id="UP000614460"/>
    </source>
</evidence>
<dbReference type="RefSeq" id="WP_182499250.1">
    <property type="nucleotide sequence ID" value="NZ_BMKM01000004.1"/>
</dbReference>
<dbReference type="EMBL" id="BMKM01000004">
    <property type="protein sequence ID" value="GGE21823.1"/>
    <property type="molecule type" value="Genomic_DNA"/>
</dbReference>
<gene>
    <name evidence="1" type="ORF">GCM10011516_19320</name>
</gene>
<comment type="caution">
    <text evidence="1">The sequence shown here is derived from an EMBL/GenBank/DDBJ whole genome shotgun (WGS) entry which is preliminary data.</text>
</comment>
<accession>A0A8H9G096</accession>
<sequence>MNSKLLSILFTSLFILISSYGKSQSPIKPGVFTFKGTKFEVSELPDNEEELLITPKDGPEISTNPENINGTSTEEILRTLEIHDSYDYNSLLPLFRNYETLKNDGEYIQMVISTDGQGVINKILFYLDSKTKISQQDLGKFYKKLKKENKIELKSKDNKHVNLKFIVMDKSVKFNK</sequence>
<dbReference type="Proteomes" id="UP000614460">
    <property type="component" value="Unassembled WGS sequence"/>
</dbReference>
<name>A0A8H9G096_9SPHI</name>
<reference evidence="1" key="2">
    <citation type="submission" date="2020-09" db="EMBL/GenBank/DDBJ databases">
        <authorList>
            <person name="Sun Q."/>
            <person name="Zhou Y."/>
        </authorList>
    </citation>
    <scope>NUCLEOTIDE SEQUENCE</scope>
    <source>
        <strain evidence="1">CGMCC 1.15966</strain>
    </source>
</reference>
<proteinExistence type="predicted"/>
<reference evidence="1" key="1">
    <citation type="journal article" date="2014" name="Int. J. Syst. Evol. Microbiol.">
        <title>Complete genome sequence of Corynebacterium casei LMG S-19264T (=DSM 44701T), isolated from a smear-ripened cheese.</title>
        <authorList>
            <consortium name="US DOE Joint Genome Institute (JGI-PGF)"/>
            <person name="Walter F."/>
            <person name="Albersmeier A."/>
            <person name="Kalinowski J."/>
            <person name="Ruckert C."/>
        </authorList>
    </citation>
    <scope>NUCLEOTIDE SEQUENCE</scope>
    <source>
        <strain evidence="1">CGMCC 1.15966</strain>
    </source>
</reference>
<dbReference type="AlphaFoldDB" id="A0A8H9G096"/>
<organism evidence="1 2">
    <name type="scientific">Sphingobacterium cellulitidis</name>
    <dbReference type="NCBI Taxonomy" id="1768011"/>
    <lineage>
        <taxon>Bacteria</taxon>
        <taxon>Pseudomonadati</taxon>
        <taxon>Bacteroidota</taxon>
        <taxon>Sphingobacteriia</taxon>
        <taxon>Sphingobacteriales</taxon>
        <taxon>Sphingobacteriaceae</taxon>
        <taxon>Sphingobacterium</taxon>
    </lineage>
</organism>